<gene>
    <name evidence="2" type="ORF">QQZ08_007174</name>
</gene>
<accession>A0ABR1HZM3</accession>
<protein>
    <submittedName>
        <fullName evidence="2">Uncharacterized protein</fullName>
    </submittedName>
</protein>
<feature type="compositionally biased region" description="Acidic residues" evidence="1">
    <location>
        <begin position="19"/>
        <end position="46"/>
    </location>
</feature>
<dbReference type="Proteomes" id="UP001498421">
    <property type="component" value="Unassembled WGS sequence"/>
</dbReference>
<name>A0ABR1HZM3_9HYPO</name>
<comment type="caution">
    <text evidence="2">The sequence shown here is derived from an EMBL/GenBank/DDBJ whole genome shotgun (WGS) entry which is preliminary data.</text>
</comment>
<feature type="compositionally biased region" description="Polar residues" evidence="1">
    <location>
        <begin position="1"/>
        <end position="10"/>
    </location>
</feature>
<feature type="compositionally biased region" description="Acidic residues" evidence="1">
    <location>
        <begin position="464"/>
        <end position="489"/>
    </location>
</feature>
<evidence type="ECO:0000256" key="1">
    <source>
        <dbReference type="SAM" id="MobiDB-lite"/>
    </source>
</evidence>
<reference evidence="2 3" key="1">
    <citation type="journal article" date="2025" name="Microbiol. Resour. Announc.">
        <title>Draft genome sequences for Neonectria magnoliae and Neonectria punicea, canker pathogens of Liriodendron tulipifera and Acer saccharum in West Virginia.</title>
        <authorList>
            <person name="Petronek H.M."/>
            <person name="Kasson M.T."/>
            <person name="Metheny A.M."/>
            <person name="Stauder C.M."/>
            <person name="Lovett B."/>
            <person name="Lynch S.C."/>
            <person name="Garnas J.R."/>
            <person name="Kasson L.R."/>
            <person name="Stajich J.E."/>
        </authorList>
    </citation>
    <scope>NUCLEOTIDE SEQUENCE [LARGE SCALE GENOMIC DNA]</scope>
    <source>
        <strain evidence="2 3">NRRL 64651</strain>
    </source>
</reference>
<keyword evidence="3" id="KW-1185">Reference proteome</keyword>
<sequence length="641" mass="71511">MPATRPSNQRVLKRKFADVESEDEYEESQQEQQEEEEGDPESDQDSVETGGRPSAKTRGRLANARGRPAKARGRPAKADEDKGADSDIIDAFKKLPHRVSEPLKEFVRNYSDRVERAAKWQKQRRLLQPLDSDGIHPAVPRPVFDQYWSQEDEDELSQDWATERSKWEHPPSLEGVYRALWSLCLKFMSCTPFDIVGVKTGFAFTRQRVGRYSFGADSCMFSMVFCCAMNPLVTHPIWDSSVPGGAAKHLVMALQYAVILRTNDQRPWKGIQPIGPFLHWFKLVADRQVGLRPIHEQHKEARRRMGDLAVALDPISRVFRALEKNIKGAKKPMEGDHPYYIITQDLKDVAAALDEMLSLTGLPVLPTNLAYATLTEPKVHSDPPSKKQFPVWQELAMKDQVRWLRRQANIPETDVSEADGSETHVSQVNDPPIGTPRVRIVSDDKATSFQHDDYTDFTGGEPVDTGDELGEGQEMDIEDEFDGGDGEEMDIDITSDAARAGVLAKSRVVSESPAAALDKVTATNGKSASRDETPINSTFKPVVGDLELSDEDFDLNQSTTQCSQEGDSGDLKSDDLGAYDLDELYRVFSQVPSSTLTMGTLQGPLGYMSAGLRIPEIHHAFDDRNLDISGQQANVWSGTFQ</sequence>
<feature type="region of interest" description="Disordered" evidence="1">
    <location>
        <begin position="412"/>
        <end position="489"/>
    </location>
</feature>
<feature type="compositionally biased region" description="Basic and acidic residues" evidence="1">
    <location>
        <begin position="440"/>
        <end position="454"/>
    </location>
</feature>
<evidence type="ECO:0000313" key="2">
    <source>
        <dbReference type="EMBL" id="KAK7426274.1"/>
    </source>
</evidence>
<organism evidence="2 3">
    <name type="scientific">Neonectria magnoliae</name>
    <dbReference type="NCBI Taxonomy" id="2732573"/>
    <lineage>
        <taxon>Eukaryota</taxon>
        <taxon>Fungi</taxon>
        <taxon>Dikarya</taxon>
        <taxon>Ascomycota</taxon>
        <taxon>Pezizomycotina</taxon>
        <taxon>Sordariomycetes</taxon>
        <taxon>Hypocreomycetidae</taxon>
        <taxon>Hypocreales</taxon>
        <taxon>Nectriaceae</taxon>
        <taxon>Neonectria</taxon>
    </lineage>
</organism>
<feature type="compositionally biased region" description="Basic and acidic residues" evidence="1">
    <location>
        <begin position="76"/>
        <end position="85"/>
    </location>
</feature>
<evidence type="ECO:0000313" key="3">
    <source>
        <dbReference type="Proteomes" id="UP001498421"/>
    </source>
</evidence>
<feature type="region of interest" description="Disordered" evidence="1">
    <location>
        <begin position="1"/>
        <end position="85"/>
    </location>
</feature>
<proteinExistence type="predicted"/>
<dbReference type="EMBL" id="JAZAVK010000068">
    <property type="protein sequence ID" value="KAK7426274.1"/>
    <property type="molecule type" value="Genomic_DNA"/>
</dbReference>